<evidence type="ECO:0000313" key="3">
    <source>
        <dbReference type="Proteomes" id="UP000041254"/>
    </source>
</evidence>
<dbReference type="VEuPathDB" id="CryptoDB:Vbra_4674"/>
<dbReference type="EMBL" id="CDMY01000086">
    <property type="protein sequence ID" value="CEL92509.1"/>
    <property type="molecule type" value="Genomic_DNA"/>
</dbReference>
<evidence type="ECO:0000256" key="1">
    <source>
        <dbReference type="SAM" id="MobiDB-lite"/>
    </source>
</evidence>
<gene>
    <name evidence="2" type="ORF">Vbra_4674</name>
</gene>
<dbReference type="Proteomes" id="UP000041254">
    <property type="component" value="Unassembled WGS sequence"/>
</dbReference>
<dbReference type="PhylomeDB" id="A0A0G4EB71"/>
<feature type="compositionally biased region" description="Basic and acidic residues" evidence="1">
    <location>
        <begin position="95"/>
        <end position="109"/>
    </location>
</feature>
<accession>A0A0G4EB71</accession>
<dbReference type="AlphaFoldDB" id="A0A0G4EB71"/>
<keyword evidence="3" id="KW-1185">Reference proteome</keyword>
<evidence type="ECO:0000313" key="2">
    <source>
        <dbReference type="EMBL" id="CEL92509.1"/>
    </source>
</evidence>
<name>A0A0G4EB71_VITBC</name>
<protein>
    <submittedName>
        <fullName evidence="2">Uncharacterized protein</fullName>
    </submittedName>
</protein>
<feature type="compositionally biased region" description="Low complexity" evidence="1">
    <location>
        <begin position="77"/>
        <end position="89"/>
    </location>
</feature>
<sequence length="257" mass="28513">MYHHPASVVVPPQRTFAPLTGPYRTFAPIQVPLIGHPPPLPSAHPPHYAATLYQPLPHQQPVVSPTAPPQQRGFVAPPGGQQPGNLPPQHARRPRREEAPPLKKIHDPDSCEEGEERIDMKSFVEHIKYLWEDDDEIVFATEVLGENGILGEHLGCYFANMSKGGEYFFVDKTRFALPDGFRVYSWGPRPLWGIPAGDTTTFFRWKCPTGAAGYLRDALVRQSSIPFHSVYNNCQHFERDLRAAALGVAPAKAAGKG</sequence>
<dbReference type="InParanoid" id="A0A0G4EB71"/>
<reference evidence="2 3" key="1">
    <citation type="submission" date="2014-11" db="EMBL/GenBank/DDBJ databases">
        <authorList>
            <person name="Zhu J."/>
            <person name="Qi W."/>
            <person name="Song R."/>
        </authorList>
    </citation>
    <scope>NUCLEOTIDE SEQUENCE [LARGE SCALE GENOMIC DNA]</scope>
</reference>
<feature type="region of interest" description="Disordered" evidence="1">
    <location>
        <begin position="58"/>
        <end position="114"/>
    </location>
</feature>
<proteinExistence type="predicted"/>
<organism evidence="2 3">
    <name type="scientific">Vitrella brassicaformis (strain CCMP3155)</name>
    <dbReference type="NCBI Taxonomy" id="1169540"/>
    <lineage>
        <taxon>Eukaryota</taxon>
        <taxon>Sar</taxon>
        <taxon>Alveolata</taxon>
        <taxon>Colpodellida</taxon>
        <taxon>Vitrellaceae</taxon>
        <taxon>Vitrella</taxon>
    </lineage>
</organism>